<dbReference type="InterPro" id="IPR036514">
    <property type="entry name" value="SGNH_hydro_sf"/>
</dbReference>
<name>A0A9X2SCA3_9BACL</name>
<feature type="domain" description="SGNH hydrolase-type esterase" evidence="2">
    <location>
        <begin position="45"/>
        <end position="221"/>
    </location>
</feature>
<dbReference type="EMBL" id="JANIPJ010000044">
    <property type="protein sequence ID" value="MCR2808056.1"/>
    <property type="molecule type" value="Genomic_DNA"/>
</dbReference>
<evidence type="ECO:0000259" key="2">
    <source>
        <dbReference type="Pfam" id="PF13472"/>
    </source>
</evidence>
<proteinExistence type="inferred from homology"/>
<protein>
    <submittedName>
        <fullName evidence="3">GDSL-type esterase/lipase family protein</fullName>
    </submittedName>
</protein>
<dbReference type="Proteomes" id="UP001141950">
    <property type="component" value="Unassembled WGS sequence"/>
</dbReference>
<organism evidence="3 4">
    <name type="scientific">Paenibacillus soyae</name>
    <dbReference type="NCBI Taxonomy" id="2969249"/>
    <lineage>
        <taxon>Bacteria</taxon>
        <taxon>Bacillati</taxon>
        <taxon>Bacillota</taxon>
        <taxon>Bacilli</taxon>
        <taxon>Bacillales</taxon>
        <taxon>Paenibacillaceae</taxon>
        <taxon>Paenibacillus</taxon>
    </lineage>
</organism>
<evidence type="ECO:0000256" key="1">
    <source>
        <dbReference type="ARBA" id="ARBA00038184"/>
    </source>
</evidence>
<sequence>MEQTQYSRNTAVIPVPKLEEDCYDWWERHEQVLREQDSIDPEVVLIGDSITHFWGGQPSTEGIEGASESWNSVFAPFRVLNLGFGWDRTQNVLWRLDHGQMKGLSPRTVVILIGTNNTSETENARANEAEEIGEGLRAICDRVEALAPQAKIIIMAVFPREQYPDHPRRAIIAEINTYYAELARERQYHFVDIGPKLLESNGTLSEKTAPDFCHLTERGYHHWAEALRPLL</sequence>
<evidence type="ECO:0000313" key="3">
    <source>
        <dbReference type="EMBL" id="MCR2808056.1"/>
    </source>
</evidence>
<dbReference type="InterPro" id="IPR013830">
    <property type="entry name" value="SGNH_hydro"/>
</dbReference>
<dbReference type="Gene3D" id="3.40.50.1110">
    <property type="entry name" value="SGNH hydrolase"/>
    <property type="match status" value="1"/>
</dbReference>
<evidence type="ECO:0000313" key="4">
    <source>
        <dbReference type="Proteomes" id="UP001141950"/>
    </source>
</evidence>
<dbReference type="SUPFAM" id="SSF52266">
    <property type="entry name" value="SGNH hydrolase"/>
    <property type="match status" value="1"/>
</dbReference>
<dbReference type="PANTHER" id="PTHR11852">
    <property type="entry name" value="PLATELET-ACTIVATING FACTOR ACETYLHYDROLASE"/>
    <property type="match status" value="1"/>
</dbReference>
<comment type="caution">
    <text evidence="3">The sequence shown here is derived from an EMBL/GenBank/DDBJ whole genome shotgun (WGS) entry which is preliminary data.</text>
</comment>
<comment type="similarity">
    <text evidence="1">Belongs to the 'GDSL' lipolytic enzyme family. Platelet-activating factor acetylhydrolase IB beta/gamma subunits subfamily.</text>
</comment>
<accession>A0A9X2SCA3</accession>
<reference evidence="3" key="1">
    <citation type="submission" date="2022-08" db="EMBL/GenBank/DDBJ databases">
        <title>The genomic sequence of strain Paenibacillus sp. SCIV0701.</title>
        <authorList>
            <person name="Zhao H."/>
        </authorList>
    </citation>
    <scope>NUCLEOTIDE SEQUENCE</scope>
    <source>
        <strain evidence="3">SCIV0701</strain>
    </source>
</reference>
<dbReference type="RefSeq" id="WP_257453122.1">
    <property type="nucleotide sequence ID" value="NZ_JANIPJ010000044.1"/>
</dbReference>
<dbReference type="Pfam" id="PF13472">
    <property type="entry name" value="Lipase_GDSL_2"/>
    <property type="match status" value="1"/>
</dbReference>
<keyword evidence="4" id="KW-1185">Reference proteome</keyword>
<dbReference type="AlphaFoldDB" id="A0A9X2SCA3"/>
<gene>
    <name evidence="3" type="ORF">NQZ67_29705</name>
</gene>
<dbReference type="PANTHER" id="PTHR11852:SF0">
    <property type="entry name" value="PLATELET-ACTIVATING FACTOR ACETYLHYDROLASE IB SUBUNIT BETA HOMOLOG"/>
    <property type="match status" value="1"/>
</dbReference>